<evidence type="ECO:0000313" key="8">
    <source>
        <dbReference type="Proteomes" id="UP001353858"/>
    </source>
</evidence>
<evidence type="ECO:0000313" key="7">
    <source>
        <dbReference type="EMBL" id="KAK4872930.1"/>
    </source>
</evidence>
<dbReference type="Gene3D" id="3.30.300.30">
    <property type="match status" value="2"/>
</dbReference>
<evidence type="ECO:0000256" key="1">
    <source>
        <dbReference type="ARBA" id="ARBA00004275"/>
    </source>
</evidence>
<keyword evidence="8" id="KW-1185">Reference proteome</keyword>
<sequence length="1017" mass="114810">MKKKGLKAGDYISICAYQNLNNCVPQIASYFIGVIPACIDPSLSVKESVYLLNKVGPKMIFTSVETIEMVEKIVDNLGKSIEIVVFGNSAKHTPFDEFLVAHDEEIVFTPREPKSLDETVVVIFSSGTTGLPKALCYSHRTMLSNMDLSIELETIGYCTASQYWVVYMTHLQACIAMGCTRLVLPYFEKKNPWNLFKHNIDYAGLTATCAIALINKEKPKDINNELLVLFVWGASLPLRLKNQIRSCFPNTIVLFSYGLTEVLNSTLDFPILTALSYIPTHPDSVGTVKRGISYKVVDPFTEEILGPNQRGELRVKAKSQFTGYLDQDSSNAFDSDGWLKSGDIVYYDEDLCFYVVDRIKENFKYTSHYITPVELEDVLLSHSSVEAAAVIGKPHEVDGNHAMGVVLLKESARGVTATDIEKFVEERVEDKKRLRGGVKIVTQFPMTVSGKINRFKLKQMVCAKMMQAVQYNIKDNVIYTSDTYGQADPKGLGHFFYNKMLEHQNKVAQVDGYTKEEDTYKSLLKRSVRTALTMLDKGLKPGDHISLCTYHHFNSAVPHIASYFTGIIMGAIDPVMSAKEAAYLLKQTLPKMIFVTSSAVTLVEEVIELIGIKSEIVVFGDTTQHTPFSEFIRPHKDEDTFKPREVENLKELALILFSSGSSGMPKGICHSHFNMLCFTNIRLFESAYVLYMVANAYWNAFPEYLQISIEYGCKRVIYPSFNVDDVWALYRQPIDFAFLNPMQALQMVRSRKPESVNLKNVKLLYIGGNSISVKQMKEIKSGLPHTLVYNGYSQSEVFEGLLYFKPTFADLQLSNKNLSSVGTIMNGRHYKVVDVDSKKVLGPNEVGELCVKTPSRFIGYLNQDSTDCFDSEGWLKTGDLFYYNEDLCFFIVDRIKESFKFQNQHIFPNEIEHVILNLEPVDKASNHPMAIIKLKPEATQISAEEIIKHVEDTLEDKKRLRGGVKFVENLPMTVNGKETCQNAALVIIEEDDDDQPQSNLDDLPILEYLPIENDDDD</sequence>
<dbReference type="PANTHER" id="PTHR24096:SF149">
    <property type="entry name" value="AMP-BINDING DOMAIN-CONTAINING PROTEIN-RELATED"/>
    <property type="match status" value="1"/>
</dbReference>
<evidence type="ECO:0000256" key="4">
    <source>
        <dbReference type="ARBA" id="ARBA00023140"/>
    </source>
</evidence>
<evidence type="ECO:0008006" key="9">
    <source>
        <dbReference type="Google" id="ProtNLM"/>
    </source>
</evidence>
<evidence type="ECO:0000256" key="3">
    <source>
        <dbReference type="ARBA" id="ARBA00022598"/>
    </source>
</evidence>
<dbReference type="InterPro" id="IPR025110">
    <property type="entry name" value="AMP-bd_C"/>
</dbReference>
<dbReference type="PROSITE" id="PS00455">
    <property type="entry name" value="AMP_BINDING"/>
    <property type="match status" value="2"/>
</dbReference>
<accession>A0AAN7PYZ4</accession>
<dbReference type="GO" id="GO:0005777">
    <property type="term" value="C:peroxisome"/>
    <property type="evidence" value="ECO:0007669"/>
    <property type="project" value="UniProtKB-SubCell"/>
</dbReference>
<dbReference type="Pfam" id="PF13193">
    <property type="entry name" value="AMP-binding_C"/>
    <property type="match status" value="1"/>
</dbReference>
<comment type="subcellular location">
    <subcellularLocation>
        <location evidence="1">Peroxisome</location>
    </subcellularLocation>
</comment>
<organism evidence="7 8">
    <name type="scientific">Aquatica leii</name>
    <dbReference type="NCBI Taxonomy" id="1421715"/>
    <lineage>
        <taxon>Eukaryota</taxon>
        <taxon>Metazoa</taxon>
        <taxon>Ecdysozoa</taxon>
        <taxon>Arthropoda</taxon>
        <taxon>Hexapoda</taxon>
        <taxon>Insecta</taxon>
        <taxon>Pterygota</taxon>
        <taxon>Neoptera</taxon>
        <taxon>Endopterygota</taxon>
        <taxon>Coleoptera</taxon>
        <taxon>Polyphaga</taxon>
        <taxon>Elateriformia</taxon>
        <taxon>Elateroidea</taxon>
        <taxon>Lampyridae</taxon>
        <taxon>Luciolinae</taxon>
        <taxon>Aquatica</taxon>
    </lineage>
</organism>
<dbReference type="Proteomes" id="UP001353858">
    <property type="component" value="Unassembled WGS sequence"/>
</dbReference>
<dbReference type="InterPro" id="IPR045851">
    <property type="entry name" value="AMP-bd_C_sf"/>
</dbReference>
<dbReference type="PANTHER" id="PTHR24096">
    <property type="entry name" value="LONG-CHAIN-FATTY-ACID--COA LIGASE"/>
    <property type="match status" value="1"/>
</dbReference>
<name>A0AAN7PYZ4_9COLE</name>
<keyword evidence="3" id="KW-0436">Ligase</keyword>
<keyword evidence="4" id="KW-0576">Peroxisome</keyword>
<dbReference type="EMBL" id="JARPUR010000007">
    <property type="protein sequence ID" value="KAK4872930.1"/>
    <property type="molecule type" value="Genomic_DNA"/>
</dbReference>
<evidence type="ECO:0000259" key="6">
    <source>
        <dbReference type="Pfam" id="PF13193"/>
    </source>
</evidence>
<evidence type="ECO:0000259" key="5">
    <source>
        <dbReference type="Pfam" id="PF00501"/>
    </source>
</evidence>
<dbReference type="InterPro" id="IPR000873">
    <property type="entry name" value="AMP-dep_synth/lig_dom"/>
</dbReference>
<comment type="similarity">
    <text evidence="2">Belongs to the ATP-dependent AMP-binding enzyme family.</text>
</comment>
<gene>
    <name evidence="7" type="ORF">RN001_014959</name>
</gene>
<feature type="domain" description="AMP-binding enzyme C-terminal" evidence="6">
    <location>
        <begin position="374"/>
        <end position="451"/>
    </location>
</feature>
<proteinExistence type="inferred from homology"/>
<dbReference type="InterPro" id="IPR042099">
    <property type="entry name" value="ANL_N_sf"/>
</dbReference>
<feature type="domain" description="AMP-dependent synthetase/ligase" evidence="5">
    <location>
        <begin position="2"/>
        <end position="325"/>
    </location>
</feature>
<feature type="domain" description="AMP-dependent synthetase/ligase" evidence="5">
    <location>
        <begin position="502"/>
        <end position="861"/>
    </location>
</feature>
<dbReference type="GO" id="GO:0016405">
    <property type="term" value="F:CoA-ligase activity"/>
    <property type="evidence" value="ECO:0007669"/>
    <property type="project" value="TreeGrafter"/>
</dbReference>
<reference evidence="8" key="1">
    <citation type="submission" date="2023-01" db="EMBL/GenBank/DDBJ databases">
        <title>Key to firefly adult light organ development and bioluminescence: homeobox transcription factors regulate luciferase expression and transportation to peroxisome.</title>
        <authorList>
            <person name="Fu X."/>
        </authorList>
    </citation>
    <scope>NUCLEOTIDE SEQUENCE [LARGE SCALE GENOMIC DNA]</scope>
</reference>
<dbReference type="AlphaFoldDB" id="A0AAN7PYZ4"/>
<evidence type="ECO:0000256" key="2">
    <source>
        <dbReference type="ARBA" id="ARBA00006432"/>
    </source>
</evidence>
<protein>
    <recommendedName>
        <fullName evidence="9">Luciferase</fullName>
    </recommendedName>
</protein>
<dbReference type="SUPFAM" id="SSF56801">
    <property type="entry name" value="Acetyl-CoA synthetase-like"/>
    <property type="match status" value="2"/>
</dbReference>
<dbReference type="Gene3D" id="3.40.50.12780">
    <property type="entry name" value="N-terminal domain of ligase-like"/>
    <property type="match status" value="2"/>
</dbReference>
<dbReference type="InterPro" id="IPR020845">
    <property type="entry name" value="AMP-binding_CS"/>
</dbReference>
<dbReference type="Pfam" id="PF00501">
    <property type="entry name" value="AMP-binding"/>
    <property type="match status" value="2"/>
</dbReference>
<comment type="caution">
    <text evidence="7">The sequence shown here is derived from an EMBL/GenBank/DDBJ whole genome shotgun (WGS) entry which is preliminary data.</text>
</comment>